<dbReference type="PANTHER" id="PTHR43792">
    <property type="entry name" value="GNAT FAMILY, PUTATIVE (AFU_ORTHOLOGUE AFUA_3G00765)-RELATED-RELATED"/>
    <property type="match status" value="1"/>
</dbReference>
<comment type="similarity">
    <text evidence="3">Belongs to the acetyltransferase family. RimJ subfamily.</text>
</comment>
<keyword evidence="6" id="KW-1185">Reference proteome</keyword>
<dbReference type="Gene3D" id="3.40.630.30">
    <property type="match status" value="1"/>
</dbReference>
<organism evidence="5 6">
    <name type="scientific">Caenimonas koreensis DSM 17982</name>
    <dbReference type="NCBI Taxonomy" id="1121255"/>
    <lineage>
        <taxon>Bacteria</taxon>
        <taxon>Pseudomonadati</taxon>
        <taxon>Pseudomonadota</taxon>
        <taxon>Betaproteobacteria</taxon>
        <taxon>Burkholderiales</taxon>
        <taxon>Comamonadaceae</taxon>
        <taxon>Caenimonas</taxon>
    </lineage>
</organism>
<reference evidence="5 6" key="1">
    <citation type="submission" date="2019-11" db="EMBL/GenBank/DDBJ databases">
        <title>Caenimonas koreensis gen. nov., sp. nov., isolated from activated sludge.</title>
        <authorList>
            <person name="Seung H.R."/>
        </authorList>
    </citation>
    <scope>NUCLEOTIDE SEQUENCE [LARGE SCALE GENOMIC DNA]</scope>
    <source>
        <strain evidence="5 6">EMB320</strain>
    </source>
</reference>
<dbReference type="InterPro" id="IPR051531">
    <property type="entry name" value="N-acetyltransferase"/>
</dbReference>
<evidence type="ECO:0000256" key="3">
    <source>
        <dbReference type="ARBA" id="ARBA00038502"/>
    </source>
</evidence>
<dbReference type="PANTHER" id="PTHR43792:SF8">
    <property type="entry name" value="[RIBOSOMAL PROTEIN US5]-ALANINE N-ACETYLTRANSFERASE"/>
    <property type="match status" value="1"/>
</dbReference>
<dbReference type="GO" id="GO:0005737">
    <property type="term" value="C:cytoplasm"/>
    <property type="evidence" value="ECO:0007669"/>
    <property type="project" value="TreeGrafter"/>
</dbReference>
<accession>A0A844AUA9</accession>
<dbReference type="SUPFAM" id="SSF55729">
    <property type="entry name" value="Acyl-CoA N-acyltransferases (Nat)"/>
    <property type="match status" value="1"/>
</dbReference>
<protein>
    <submittedName>
        <fullName evidence="5">GNAT family N-acetyltransferase</fullName>
    </submittedName>
</protein>
<feature type="domain" description="N-acetyltransferase" evidence="4">
    <location>
        <begin position="5"/>
        <end position="167"/>
    </location>
</feature>
<evidence type="ECO:0000256" key="2">
    <source>
        <dbReference type="ARBA" id="ARBA00023315"/>
    </source>
</evidence>
<dbReference type="RefSeq" id="WP_153585410.1">
    <property type="nucleotide sequence ID" value="NZ_WJBU01000011.1"/>
</dbReference>
<dbReference type="PROSITE" id="PS51186">
    <property type="entry name" value="GNAT"/>
    <property type="match status" value="1"/>
</dbReference>
<gene>
    <name evidence="5" type="ORF">GHT07_12385</name>
</gene>
<evidence type="ECO:0000256" key="1">
    <source>
        <dbReference type="ARBA" id="ARBA00022679"/>
    </source>
</evidence>
<name>A0A844AUA9_9BURK</name>
<dbReference type="AlphaFoldDB" id="A0A844AUA9"/>
<dbReference type="Pfam" id="PF13302">
    <property type="entry name" value="Acetyltransf_3"/>
    <property type="match status" value="1"/>
</dbReference>
<dbReference type="GO" id="GO:0008999">
    <property type="term" value="F:protein-N-terminal-alanine acetyltransferase activity"/>
    <property type="evidence" value="ECO:0007669"/>
    <property type="project" value="TreeGrafter"/>
</dbReference>
<dbReference type="OrthoDB" id="9801669at2"/>
<dbReference type="EMBL" id="WJBU01000011">
    <property type="protein sequence ID" value="MRD48080.1"/>
    <property type="molecule type" value="Genomic_DNA"/>
</dbReference>
<keyword evidence="2" id="KW-0012">Acyltransferase</keyword>
<dbReference type="Proteomes" id="UP000487350">
    <property type="component" value="Unassembled WGS sequence"/>
</dbReference>
<sequence>MSRRVVIRAPVAGDEAEFLAACQRSRKLHSPWVSTVKTPAEFRAWLGRMVAPANYPFLICRADTGEIVGVVNVSNIVRGLFHSAYLGYYVFAGHEGQGLMREGLQAVMRHAFKTLKLHRLEANIQPGNKASLRLVMACGFAREGYSPRYLKIGGRWRDHERWAILADAKASTKVRVPK</sequence>
<proteinExistence type="inferred from homology"/>
<comment type="caution">
    <text evidence="5">The sequence shown here is derived from an EMBL/GenBank/DDBJ whole genome shotgun (WGS) entry which is preliminary data.</text>
</comment>
<evidence type="ECO:0000259" key="4">
    <source>
        <dbReference type="PROSITE" id="PS51186"/>
    </source>
</evidence>
<evidence type="ECO:0000313" key="5">
    <source>
        <dbReference type="EMBL" id="MRD48080.1"/>
    </source>
</evidence>
<dbReference type="InterPro" id="IPR000182">
    <property type="entry name" value="GNAT_dom"/>
</dbReference>
<dbReference type="InterPro" id="IPR016181">
    <property type="entry name" value="Acyl_CoA_acyltransferase"/>
</dbReference>
<keyword evidence="1 5" id="KW-0808">Transferase</keyword>
<evidence type="ECO:0000313" key="6">
    <source>
        <dbReference type="Proteomes" id="UP000487350"/>
    </source>
</evidence>